<geneLocation type="plasmid" evidence="2 3">
    <name>unnamed2</name>
</geneLocation>
<dbReference type="AlphaFoldDB" id="A0AAF0PKU9"/>
<gene>
    <name evidence="2" type="ORF">NP511_22635</name>
</gene>
<protein>
    <submittedName>
        <fullName evidence="2">Uncharacterized protein</fullName>
    </submittedName>
</protein>
<name>A0AAF0PKU9_9EURY</name>
<sequence>MSNDEPSNCENEDLETIPREQQEISTDEIVEADYEVVPAPSEDRQEEDRQMRTFHEWRGPPGRTHLDDSIDASSEDLGGTQEGHLFSAGYESSMATRIGDEEKSDPKAERLRELHEGRHRSDGEHSVRESERDKKRVSQSISSTLPLASHERKKVISVVQSLDFSRFGNQKALIKVTLGVVAVVIDEREREAESFNELISRSPEFRSICDSHEISMSDLSTVKPRVREALDEGEVIIPQGEELTNRDPALPGPTPTEERPEVYWRERSAEYWAWTAQRWEHLPDEFKKGIPKKYRDRVGQLRHWAPWKDEESEATSDDENRSTEERIDLLKEDVQSLKGDLEELKEIEKEAEKLVREMESETIEDN</sequence>
<evidence type="ECO:0000313" key="3">
    <source>
        <dbReference type="Proteomes" id="UP001224926"/>
    </source>
</evidence>
<feature type="compositionally biased region" description="Acidic residues" evidence="1">
    <location>
        <begin position="25"/>
        <end position="34"/>
    </location>
</feature>
<keyword evidence="3" id="KW-1185">Reference proteome</keyword>
<dbReference type="Proteomes" id="UP001224926">
    <property type="component" value="Plasmid unnamed2"/>
</dbReference>
<feature type="compositionally biased region" description="Basic and acidic residues" evidence="1">
    <location>
        <begin position="41"/>
        <end position="68"/>
    </location>
</feature>
<proteinExistence type="predicted"/>
<dbReference type="RefSeq" id="WP_136396828.1">
    <property type="nucleotide sequence ID" value="NZ_CP101875.1"/>
</dbReference>
<keyword evidence="2" id="KW-0614">Plasmid</keyword>
<feature type="region of interest" description="Disordered" evidence="1">
    <location>
        <begin position="308"/>
        <end position="327"/>
    </location>
</feature>
<reference evidence="2 3" key="1">
    <citation type="submission" date="2022-07" db="EMBL/GenBank/DDBJ databases">
        <title>Two temperate virus in Haloterrigena jeotgali A29.</title>
        <authorList>
            <person name="Deng X."/>
        </authorList>
    </citation>
    <scope>NUCLEOTIDE SEQUENCE [LARGE SCALE GENOMIC DNA]</scope>
    <source>
        <strain evidence="2 3">A29</strain>
        <plasmid evidence="2 3">unnamed2</plasmid>
    </source>
</reference>
<feature type="region of interest" description="Disordered" evidence="1">
    <location>
        <begin position="1"/>
        <end position="145"/>
    </location>
</feature>
<accession>A0AAF0PKU9</accession>
<evidence type="ECO:0000313" key="2">
    <source>
        <dbReference type="EMBL" id="WMT10333.1"/>
    </source>
</evidence>
<organism evidence="2 3">
    <name type="scientific">Natrinema thermotolerans</name>
    <dbReference type="NCBI Taxonomy" id="121872"/>
    <lineage>
        <taxon>Archaea</taxon>
        <taxon>Methanobacteriati</taxon>
        <taxon>Methanobacteriota</taxon>
        <taxon>Stenosarchaea group</taxon>
        <taxon>Halobacteria</taxon>
        <taxon>Halobacteriales</taxon>
        <taxon>Natrialbaceae</taxon>
        <taxon>Natrinema</taxon>
    </lineage>
</organism>
<feature type="compositionally biased region" description="Basic and acidic residues" evidence="1">
    <location>
        <begin position="318"/>
        <end position="327"/>
    </location>
</feature>
<dbReference type="GeneID" id="39860345"/>
<dbReference type="EMBL" id="CP101875">
    <property type="protein sequence ID" value="WMT10333.1"/>
    <property type="molecule type" value="Genomic_DNA"/>
</dbReference>
<evidence type="ECO:0000256" key="1">
    <source>
        <dbReference type="SAM" id="MobiDB-lite"/>
    </source>
</evidence>
<feature type="compositionally biased region" description="Basic and acidic residues" evidence="1">
    <location>
        <begin position="98"/>
        <end position="136"/>
    </location>
</feature>